<accession>A0A2G9IA83</accession>
<dbReference type="OrthoDB" id="928909at2759"/>
<sequence>MSAPAPIAKLHDRGQALKRPVLQLSSAGKKIDLSEPGSGKWLFVYGAKQSLGFDLHWDTSDSSFSWGQMQGVANPGDLSKLKDYTADHLVELGTRDLAREKYSREVKFGRKFLESVAGQNWTENMKADAVQAFKESEKFKNAVMNEAANIYEQIVYDCRYILHGTGRVAVEDLVLLDPKLSVNFNARGEIVCPDDADDMEDEDDDAPLA</sequence>
<dbReference type="EMBL" id="NKXS01000064">
    <property type="protein sequence ID" value="PIN26666.1"/>
    <property type="molecule type" value="Genomic_DNA"/>
</dbReference>
<comment type="caution">
    <text evidence="1">The sequence shown here is derived from an EMBL/GenBank/DDBJ whole genome shotgun (WGS) entry which is preliminary data.</text>
</comment>
<dbReference type="Proteomes" id="UP000231279">
    <property type="component" value="Unassembled WGS sequence"/>
</dbReference>
<organism evidence="1 2">
    <name type="scientific">Handroanthus impetiginosus</name>
    <dbReference type="NCBI Taxonomy" id="429701"/>
    <lineage>
        <taxon>Eukaryota</taxon>
        <taxon>Viridiplantae</taxon>
        <taxon>Streptophyta</taxon>
        <taxon>Embryophyta</taxon>
        <taxon>Tracheophyta</taxon>
        <taxon>Spermatophyta</taxon>
        <taxon>Magnoliopsida</taxon>
        <taxon>eudicotyledons</taxon>
        <taxon>Gunneridae</taxon>
        <taxon>Pentapetalae</taxon>
        <taxon>asterids</taxon>
        <taxon>lamiids</taxon>
        <taxon>Lamiales</taxon>
        <taxon>Bignoniaceae</taxon>
        <taxon>Crescentiina</taxon>
        <taxon>Tabebuia alliance</taxon>
        <taxon>Handroanthus</taxon>
    </lineage>
</organism>
<evidence type="ECO:0000313" key="2">
    <source>
        <dbReference type="Proteomes" id="UP000231279"/>
    </source>
</evidence>
<name>A0A2G9IA83_9LAMI</name>
<keyword evidence="2" id="KW-1185">Reference proteome</keyword>
<reference evidence="2" key="1">
    <citation type="journal article" date="2018" name="Gigascience">
        <title>Genome assembly of the Pink Ipe (Handroanthus impetiginosus, Bignoniaceae), a highly valued, ecologically keystone Neotropical timber forest tree.</title>
        <authorList>
            <person name="Silva-Junior O.B."/>
            <person name="Grattapaglia D."/>
            <person name="Novaes E."/>
            <person name="Collevatti R.G."/>
        </authorList>
    </citation>
    <scope>NUCLEOTIDE SEQUENCE [LARGE SCALE GENOMIC DNA]</scope>
    <source>
        <strain evidence="2">cv. UFG-1</strain>
    </source>
</reference>
<protein>
    <submittedName>
        <fullName evidence="1">Uncharacterized protein</fullName>
    </submittedName>
</protein>
<proteinExistence type="predicted"/>
<gene>
    <name evidence="1" type="ORF">CDL12_00575</name>
</gene>
<dbReference type="AlphaFoldDB" id="A0A2G9IA83"/>
<evidence type="ECO:0000313" key="1">
    <source>
        <dbReference type="EMBL" id="PIN26666.1"/>
    </source>
</evidence>